<protein>
    <submittedName>
        <fullName evidence="7">Branched-chain amino acid transport system substrate-binding protein</fullName>
    </submittedName>
</protein>
<dbReference type="OrthoDB" id="9783240at2"/>
<evidence type="ECO:0000256" key="3">
    <source>
        <dbReference type="ARBA" id="ARBA00022729"/>
    </source>
</evidence>
<dbReference type="InterPro" id="IPR028082">
    <property type="entry name" value="Peripla_BP_I"/>
</dbReference>
<dbReference type="RefSeq" id="WP_132076690.1">
    <property type="nucleotide sequence ID" value="NZ_DAMAKO010000001.1"/>
</dbReference>
<dbReference type="InterPro" id="IPR028081">
    <property type="entry name" value="Leu-bd"/>
</dbReference>
<dbReference type="PANTHER" id="PTHR30483">
    <property type="entry name" value="LEUCINE-SPECIFIC-BINDING PROTEIN"/>
    <property type="match status" value="1"/>
</dbReference>
<dbReference type="PROSITE" id="PS51257">
    <property type="entry name" value="PROKAR_LIPOPROTEIN"/>
    <property type="match status" value="1"/>
</dbReference>
<evidence type="ECO:0000256" key="1">
    <source>
        <dbReference type="ARBA" id="ARBA00010062"/>
    </source>
</evidence>
<evidence type="ECO:0000313" key="7">
    <source>
        <dbReference type="EMBL" id="TCL38629.1"/>
    </source>
</evidence>
<dbReference type="EMBL" id="SLUI01000003">
    <property type="protein sequence ID" value="TCL38629.1"/>
    <property type="molecule type" value="Genomic_DNA"/>
</dbReference>
<comment type="similarity">
    <text evidence="1">Belongs to the leucine-binding protein family.</text>
</comment>
<accession>A0A4V2Q8V5</accession>
<dbReference type="Gene3D" id="3.40.50.2300">
    <property type="match status" value="2"/>
</dbReference>
<dbReference type="Pfam" id="PF13458">
    <property type="entry name" value="Peripla_BP_6"/>
    <property type="match status" value="1"/>
</dbReference>
<dbReference type="PRINTS" id="PR00337">
    <property type="entry name" value="LEUILEVALBP"/>
</dbReference>
<dbReference type="InterPro" id="IPR000709">
    <property type="entry name" value="Leu_Ile_Val-bd"/>
</dbReference>
<dbReference type="CDD" id="cd06349">
    <property type="entry name" value="PBP1_ABC_HAAT-like"/>
    <property type="match status" value="1"/>
</dbReference>
<keyword evidence="8" id="KW-1185">Reference proteome</keyword>
<dbReference type="PANTHER" id="PTHR30483:SF6">
    <property type="entry name" value="PERIPLASMIC BINDING PROTEIN OF ABC TRANSPORTER FOR NATURAL AMINO ACIDS"/>
    <property type="match status" value="1"/>
</dbReference>
<evidence type="ECO:0000313" key="8">
    <source>
        <dbReference type="Proteomes" id="UP000295063"/>
    </source>
</evidence>
<proteinExistence type="inferred from homology"/>
<dbReference type="InterPro" id="IPR051010">
    <property type="entry name" value="BCAA_transport"/>
</dbReference>
<dbReference type="SUPFAM" id="SSF53822">
    <property type="entry name" value="Periplasmic binding protein-like I"/>
    <property type="match status" value="1"/>
</dbReference>
<feature type="signal peptide" evidence="5">
    <location>
        <begin position="1"/>
        <end position="24"/>
    </location>
</feature>
<keyword evidence="3 5" id="KW-0732">Signal</keyword>
<evidence type="ECO:0000256" key="4">
    <source>
        <dbReference type="ARBA" id="ARBA00022970"/>
    </source>
</evidence>
<keyword evidence="4" id="KW-0029">Amino-acid transport</keyword>
<feature type="chain" id="PRO_5038874097" evidence="5">
    <location>
        <begin position="25"/>
        <end position="384"/>
    </location>
</feature>
<dbReference type="GO" id="GO:0006865">
    <property type="term" value="P:amino acid transport"/>
    <property type="evidence" value="ECO:0007669"/>
    <property type="project" value="UniProtKB-KW"/>
</dbReference>
<dbReference type="AlphaFoldDB" id="A0A4V2Q8V5"/>
<reference evidence="7 8" key="1">
    <citation type="submission" date="2019-03" db="EMBL/GenBank/DDBJ databases">
        <title>Genomic Encyclopedia of Type Strains, Phase IV (KMG-IV): sequencing the most valuable type-strain genomes for metagenomic binning, comparative biology and taxonomic classification.</title>
        <authorList>
            <person name="Goeker M."/>
        </authorList>
    </citation>
    <scope>NUCLEOTIDE SEQUENCE [LARGE SCALE GENOMIC DNA]</scope>
    <source>
        <strain evidence="7 8">DSM 15969</strain>
    </source>
</reference>
<comment type="caution">
    <text evidence="7">The sequence shown here is derived from an EMBL/GenBank/DDBJ whole genome shotgun (WGS) entry which is preliminary data.</text>
</comment>
<evidence type="ECO:0000259" key="6">
    <source>
        <dbReference type="Pfam" id="PF13458"/>
    </source>
</evidence>
<gene>
    <name evidence="7" type="ORF">EV210_103101</name>
</gene>
<organism evidence="7 8">
    <name type="scientific">Anaerospora hongkongensis</name>
    <dbReference type="NCBI Taxonomy" id="244830"/>
    <lineage>
        <taxon>Bacteria</taxon>
        <taxon>Bacillati</taxon>
        <taxon>Bacillota</taxon>
        <taxon>Negativicutes</taxon>
        <taxon>Selenomonadales</taxon>
        <taxon>Sporomusaceae</taxon>
        <taxon>Anaerospora</taxon>
    </lineage>
</organism>
<keyword evidence="2" id="KW-0813">Transport</keyword>
<feature type="domain" description="Leucine-binding protein" evidence="6">
    <location>
        <begin position="40"/>
        <end position="366"/>
    </location>
</feature>
<name>A0A4V2Q8V5_9FIRM</name>
<evidence type="ECO:0000256" key="5">
    <source>
        <dbReference type="SAM" id="SignalP"/>
    </source>
</evidence>
<sequence>MLRRLVVKKSLAVILALLLLVVAAGCGSTSSSSKSTSKELTIGLTAPLTGDNAEYGNVFKNAIELALEKVNSQGGINGAKVKLVAGDSKADPKEAANIAQKFVSDSSILAVIGDFTSTAALAGAPIYQKGGLVQLSPTSSHPDFTKQGTYMFRNIATQAAEGPLLADYTINVLKKKKIAIVYIKNDWGIVAYENYMKKAQELGGDIVAVEPYLPEQGKDFSAIITKIKDKNPDILYLGTMYTDAALIAQQVKKANFPVALIGTGSLFSDELLKLGGSAVEGLALTCSFFPADPRPEVQEFVKSYQDKYGKPPTMFAAQAYDAANLIIEALKNGATDRKTLRDKLAAIKNFPGVTGKTSFDENRDVDKALTKLVVKDGKFVPYQQ</sequence>
<evidence type="ECO:0000256" key="2">
    <source>
        <dbReference type="ARBA" id="ARBA00022448"/>
    </source>
</evidence>
<dbReference type="Proteomes" id="UP000295063">
    <property type="component" value="Unassembled WGS sequence"/>
</dbReference>